<name>A0A3M7RJB5_BRAPC</name>
<accession>A0A3M7RJB5</accession>
<evidence type="ECO:0000256" key="1">
    <source>
        <dbReference type="SAM" id="Phobius"/>
    </source>
</evidence>
<evidence type="ECO:0000313" key="2">
    <source>
        <dbReference type="EMBL" id="RNA23388.1"/>
    </source>
</evidence>
<keyword evidence="1" id="KW-1133">Transmembrane helix</keyword>
<sequence length="831" mass="97448">MNVTFTAYLLEPNIDVRQKKSNFVPESLTEYSRLLDKQTSKLNYLDSECMTNWDRCNRYYLSSQSCSTPIKRSNKNFEQKKTYKSEFNLSSSPVIYQNENSRLSFLLSLNFDSIIDLETNDEFEGYQLKFVDYQGLSSCVKILPDKSVLNKLRTIELVIKDPSFITQKNPNFTFFFANVSITVLIKCKNTNKYCSIENVNSGIVSVGIKSKNNTIDTSKPFYNDLCSGDFNQYTCILRYQSTNEDYIIIMQPGTNQFEYILGNIDRLRLRNNDSFIIRNDEVWPNNIVYKLYQTKSQIFYLGEFRNPTIKNECSQNKEKNFCPCENECKQCSSKTGSEKIIRAVVLEEEHESKHCTDEFYSAYNFRSIPIGISFMNQSLYKAKITFNKKEIIKKHINSYEFNIDFLPRLCIETVFDSQIFFIYLHLDNIFSTSMTDLFKFKKFQFTFYAIKSNLKLRSHSIDNDALVDASLTPFLYKTINFNEKFVRIPIDLKTTFLIEFKAEPNSSVCPKQNMCIDESTVNNQIQCVDNDFCPKWLYFVRIKNKINGTKCETSSKSVFFNSLGEMLFSQDKKNFGKDWLIFFGAKVSFNFNVSKLKLPINFFELNLSNIDQKESFNENWIIFGFLIPIIFLLFFVFIYYQSILISLFQIESTNIVFYLSINISSENQDLLNDVIQKLICVMKKWFCRFQFSIAKYDCPDRQELIKNADLIVYVCATEQEINDIEKKLLKIGQNSYHDEFNKIHFLDPNSSKCIDIALFSDISEISKKNKNKKKKAKQKFKASNIPLIEINSFKHTKKIFRLPQESKDFLIEIQSKLENKKMCNFEKKCSE</sequence>
<gene>
    <name evidence="2" type="ORF">BpHYR1_053284</name>
</gene>
<dbReference type="OrthoDB" id="10495331at2759"/>
<keyword evidence="1" id="KW-0812">Transmembrane</keyword>
<feature type="non-terminal residue" evidence="2">
    <location>
        <position position="831"/>
    </location>
</feature>
<feature type="transmembrane region" description="Helical" evidence="1">
    <location>
        <begin position="620"/>
        <end position="640"/>
    </location>
</feature>
<dbReference type="EMBL" id="REGN01003294">
    <property type="protein sequence ID" value="RNA23388.1"/>
    <property type="molecule type" value="Genomic_DNA"/>
</dbReference>
<evidence type="ECO:0000313" key="3">
    <source>
        <dbReference type="Proteomes" id="UP000276133"/>
    </source>
</evidence>
<organism evidence="2 3">
    <name type="scientific">Brachionus plicatilis</name>
    <name type="common">Marine rotifer</name>
    <name type="synonym">Brachionus muelleri</name>
    <dbReference type="NCBI Taxonomy" id="10195"/>
    <lineage>
        <taxon>Eukaryota</taxon>
        <taxon>Metazoa</taxon>
        <taxon>Spiralia</taxon>
        <taxon>Gnathifera</taxon>
        <taxon>Rotifera</taxon>
        <taxon>Eurotatoria</taxon>
        <taxon>Monogononta</taxon>
        <taxon>Pseudotrocha</taxon>
        <taxon>Ploima</taxon>
        <taxon>Brachionidae</taxon>
        <taxon>Brachionus</taxon>
    </lineage>
</organism>
<protein>
    <submittedName>
        <fullName evidence="2">Uncharacterized protein</fullName>
    </submittedName>
</protein>
<reference evidence="2 3" key="1">
    <citation type="journal article" date="2018" name="Sci. Rep.">
        <title>Genomic signatures of local adaptation to the degree of environmental predictability in rotifers.</title>
        <authorList>
            <person name="Franch-Gras L."/>
            <person name="Hahn C."/>
            <person name="Garcia-Roger E.M."/>
            <person name="Carmona M.J."/>
            <person name="Serra M."/>
            <person name="Gomez A."/>
        </authorList>
    </citation>
    <scope>NUCLEOTIDE SEQUENCE [LARGE SCALE GENOMIC DNA]</scope>
    <source>
        <strain evidence="2">HYR1</strain>
    </source>
</reference>
<keyword evidence="1" id="KW-0472">Membrane</keyword>
<comment type="caution">
    <text evidence="2">The sequence shown here is derived from an EMBL/GenBank/DDBJ whole genome shotgun (WGS) entry which is preliminary data.</text>
</comment>
<dbReference type="Proteomes" id="UP000276133">
    <property type="component" value="Unassembled WGS sequence"/>
</dbReference>
<proteinExistence type="predicted"/>
<dbReference type="AlphaFoldDB" id="A0A3M7RJB5"/>
<keyword evidence="3" id="KW-1185">Reference proteome</keyword>